<accession>A0A3S4CL84</accession>
<dbReference type="InterPro" id="IPR036661">
    <property type="entry name" value="Luciferase-like_sf"/>
</dbReference>
<proteinExistence type="predicted"/>
<dbReference type="GO" id="GO:0004497">
    <property type="term" value="F:monooxygenase activity"/>
    <property type="evidence" value="ECO:0007669"/>
    <property type="project" value="UniProtKB-KW"/>
</dbReference>
<dbReference type="Proteomes" id="UP000270743">
    <property type="component" value="Unassembled WGS sequence"/>
</dbReference>
<keyword evidence="4" id="KW-0560">Oxidoreductase</keyword>
<dbReference type="FunFam" id="3.20.20.30:FF:000002">
    <property type="entry name" value="LLM class flavin-dependent oxidoreductase"/>
    <property type="match status" value="1"/>
</dbReference>
<comment type="similarity">
    <text evidence="1">To bacterial alkanal monooxygenase alpha and beta chains.</text>
</comment>
<dbReference type="RefSeq" id="WP_206437006.1">
    <property type="nucleotide sequence ID" value="NZ_UZWE01000050.1"/>
</dbReference>
<dbReference type="AlphaFoldDB" id="A0A3S4CL84"/>
<dbReference type="InterPro" id="IPR011251">
    <property type="entry name" value="Luciferase-like_dom"/>
</dbReference>
<dbReference type="Gene3D" id="3.20.20.30">
    <property type="entry name" value="Luciferase-like domain"/>
    <property type="match status" value="1"/>
</dbReference>
<keyword evidence="4" id="KW-0503">Monooxygenase</keyword>
<dbReference type="GO" id="GO:0005829">
    <property type="term" value="C:cytosol"/>
    <property type="evidence" value="ECO:0007669"/>
    <property type="project" value="TreeGrafter"/>
</dbReference>
<dbReference type="Pfam" id="PF00296">
    <property type="entry name" value="Bac_luciferase"/>
    <property type="match status" value="1"/>
</dbReference>
<feature type="domain" description="Luciferase-like" evidence="3">
    <location>
        <begin position="9"/>
        <end position="293"/>
    </location>
</feature>
<dbReference type="CDD" id="cd00347">
    <property type="entry name" value="Flavin_utilizing_monoxygenases"/>
    <property type="match status" value="1"/>
</dbReference>
<dbReference type="PANTHER" id="PTHR30137">
    <property type="entry name" value="LUCIFERASE-LIKE MONOOXYGENASE"/>
    <property type="match status" value="1"/>
</dbReference>
<dbReference type="InterPro" id="IPR019949">
    <property type="entry name" value="CmoO-like"/>
</dbReference>
<keyword evidence="5" id="KW-1185">Reference proteome</keyword>
<dbReference type="PANTHER" id="PTHR30137:SF6">
    <property type="entry name" value="LUCIFERASE-LIKE MONOOXYGENASE"/>
    <property type="match status" value="1"/>
</dbReference>
<organism evidence="4 5">
    <name type="scientific">Paracoccus haematequi</name>
    <dbReference type="NCBI Taxonomy" id="2491866"/>
    <lineage>
        <taxon>Bacteria</taxon>
        <taxon>Pseudomonadati</taxon>
        <taxon>Pseudomonadota</taxon>
        <taxon>Alphaproteobacteria</taxon>
        <taxon>Rhodobacterales</taxon>
        <taxon>Paracoccaceae</taxon>
        <taxon>Paracoccus</taxon>
    </lineage>
</organism>
<protein>
    <recommendedName>
        <fullName evidence="2">Luciferase-like monooxygenase</fullName>
    </recommendedName>
</protein>
<reference evidence="4 5" key="1">
    <citation type="submission" date="2018-12" db="EMBL/GenBank/DDBJ databases">
        <authorList>
            <person name="Criscuolo A."/>
        </authorList>
    </citation>
    <scope>NUCLEOTIDE SEQUENCE [LARGE SCALE GENOMIC DNA]</scope>
    <source>
        <strain evidence="4">ACIP1116241</strain>
    </source>
</reference>
<gene>
    <name evidence="4" type="primary">limB_3</name>
    <name evidence="4" type="ORF">PARHAE_03299</name>
</gene>
<evidence type="ECO:0000259" key="3">
    <source>
        <dbReference type="Pfam" id="PF00296"/>
    </source>
</evidence>
<name>A0A3S4CL84_9RHOB</name>
<evidence type="ECO:0000256" key="1">
    <source>
        <dbReference type="ARBA" id="ARBA00007789"/>
    </source>
</evidence>
<dbReference type="EMBL" id="UZWE01000050">
    <property type="protein sequence ID" value="VDS10088.1"/>
    <property type="molecule type" value="Genomic_DNA"/>
</dbReference>
<dbReference type="NCBIfam" id="TIGR03558">
    <property type="entry name" value="oxido_grp_1"/>
    <property type="match status" value="1"/>
</dbReference>
<sequence length="328" mass="35499">MSIPFSLLDLSPVPEGAETADAIRNTLDLARHAEDWGYRRFWLAEHHNMPGIASAATAVLIGLVAQATRTMHVGAGGIMLPNHAPLTVAEAFGTLATAFPGRIDLGLGRAPGGDGAVIRALRRDPMADSFPQDVVELLDYLGPERPGAAVRALPGEGTNVPVWILGSSLFGAQLAAHLGLPYAFASHFAPGDMERAVAVYRERFRPGPWNDRPQVMIAINVFAADDAEQARYLRTSMQLAFARLRTGMPGKLPRPVADLDAEIGPQMRRMVDEALRISAVGDRGQVKDQLQALIAQHRPDEVILTGQIHDHQARLHSFEIAADVMRSL</sequence>
<evidence type="ECO:0000313" key="4">
    <source>
        <dbReference type="EMBL" id="VDS10088.1"/>
    </source>
</evidence>
<evidence type="ECO:0000313" key="5">
    <source>
        <dbReference type="Proteomes" id="UP000270743"/>
    </source>
</evidence>
<evidence type="ECO:0000256" key="2">
    <source>
        <dbReference type="ARBA" id="ARBA00074555"/>
    </source>
</evidence>
<dbReference type="InterPro" id="IPR050766">
    <property type="entry name" value="Bact_Lucif_Oxidored"/>
</dbReference>
<dbReference type="SUPFAM" id="SSF51679">
    <property type="entry name" value="Bacterial luciferase-like"/>
    <property type="match status" value="1"/>
</dbReference>
<dbReference type="GO" id="GO:0016705">
    <property type="term" value="F:oxidoreductase activity, acting on paired donors, with incorporation or reduction of molecular oxygen"/>
    <property type="evidence" value="ECO:0007669"/>
    <property type="project" value="InterPro"/>
</dbReference>